<dbReference type="InterPro" id="IPR045062">
    <property type="entry name" value="Cyt_c_biogenesis_CcsA/CcmC"/>
</dbReference>
<name>A0A2X4VYB1_LEDLE</name>
<feature type="transmembrane region" description="Helical" evidence="5">
    <location>
        <begin position="6"/>
        <end position="26"/>
    </location>
</feature>
<feature type="transmembrane region" description="Helical" evidence="5">
    <location>
        <begin position="186"/>
        <end position="209"/>
    </location>
</feature>
<dbReference type="AlphaFoldDB" id="A0A2X4VYB1"/>
<dbReference type="GO" id="GO:0017004">
    <property type="term" value="P:cytochrome complex assembly"/>
    <property type="evidence" value="ECO:0007669"/>
    <property type="project" value="InterPro"/>
</dbReference>
<gene>
    <name evidence="7" type="primary">hemX</name>
    <name evidence="7" type="ORF">NCTC4824_01530</name>
</gene>
<dbReference type="InterPro" id="IPR002541">
    <property type="entry name" value="Cyt_c_assembly"/>
</dbReference>
<dbReference type="RefSeq" id="WP_066137161.1">
    <property type="nucleotide sequence ID" value="NZ_CBCSGM010000001.1"/>
</dbReference>
<keyword evidence="3 5" id="KW-1133">Transmembrane helix</keyword>
<dbReference type="Pfam" id="PF01578">
    <property type="entry name" value="Cytochrom_C_asm"/>
    <property type="match status" value="1"/>
</dbReference>
<keyword evidence="7" id="KW-0489">Methyltransferase</keyword>
<dbReference type="GO" id="GO:0020037">
    <property type="term" value="F:heme binding"/>
    <property type="evidence" value="ECO:0007669"/>
    <property type="project" value="InterPro"/>
</dbReference>
<protein>
    <submittedName>
        <fullName evidence="7">Uroporphyrin-III C-methyltransferase</fullName>
        <ecNumber evidence="7">2.1.1.107</ecNumber>
    </submittedName>
</protein>
<keyword evidence="8" id="KW-1185">Reference proteome</keyword>
<sequence length="277" mass="32682">MFELWMVRLPEIVIVIYALSIMLYFIDFIDQNQKVNRLAFWLLSIVWILQTIFLFLYMLQTGRFPVLTLFEGLYFYAWVLITLSLTIHKIMKVDFTVFFTNIVGFSIMAIHAFAPIQRPSELMADQLVSELLFIHITMAILSYGAFTLSFVFSALYLFQYKLLKEKKGLKRLWRLSDLAKLEKMSFVLNVIGVPILLLSLILGLLWGYIKLTYIQWYDPKIIGSFILLFIYSIILYLRGKKELFGRKLAIWNTAAFLIVLINFFLVSRLSSFHIWHY</sequence>
<dbReference type="PANTHER" id="PTHR30071:SF15">
    <property type="entry name" value="PROTEIN HEMX"/>
    <property type="match status" value="1"/>
</dbReference>
<feature type="transmembrane region" description="Helical" evidence="5">
    <location>
        <begin position="64"/>
        <end position="83"/>
    </location>
</feature>
<dbReference type="STRING" id="1348624.GCA_001591545_00617"/>
<organism evidence="7 8">
    <name type="scientific">Lederbergia lenta</name>
    <name type="common">Bacillus lentus</name>
    <dbReference type="NCBI Taxonomy" id="1467"/>
    <lineage>
        <taxon>Bacteria</taxon>
        <taxon>Bacillati</taxon>
        <taxon>Bacillota</taxon>
        <taxon>Bacilli</taxon>
        <taxon>Bacillales</taxon>
        <taxon>Bacillaceae</taxon>
        <taxon>Lederbergia</taxon>
    </lineage>
</organism>
<feature type="transmembrane region" description="Helical" evidence="5">
    <location>
        <begin position="95"/>
        <end position="114"/>
    </location>
</feature>
<evidence type="ECO:0000256" key="1">
    <source>
        <dbReference type="ARBA" id="ARBA00004141"/>
    </source>
</evidence>
<dbReference type="EMBL" id="LS483476">
    <property type="protein sequence ID" value="SQI55783.1"/>
    <property type="molecule type" value="Genomic_DNA"/>
</dbReference>
<keyword evidence="4 5" id="KW-0472">Membrane</keyword>
<evidence type="ECO:0000313" key="7">
    <source>
        <dbReference type="EMBL" id="SQI55783.1"/>
    </source>
</evidence>
<feature type="transmembrane region" description="Helical" evidence="5">
    <location>
        <begin position="38"/>
        <end position="58"/>
    </location>
</feature>
<feature type="transmembrane region" description="Helical" evidence="5">
    <location>
        <begin position="134"/>
        <end position="158"/>
    </location>
</feature>
<reference evidence="7 8" key="1">
    <citation type="submission" date="2018-06" db="EMBL/GenBank/DDBJ databases">
        <authorList>
            <consortium name="Pathogen Informatics"/>
            <person name="Doyle S."/>
        </authorList>
    </citation>
    <scope>NUCLEOTIDE SEQUENCE [LARGE SCALE GENOMIC DNA]</scope>
    <source>
        <strain evidence="7 8">NCTC4824</strain>
    </source>
</reference>
<dbReference type="GO" id="GO:0005886">
    <property type="term" value="C:plasma membrane"/>
    <property type="evidence" value="ECO:0007669"/>
    <property type="project" value="TreeGrafter"/>
</dbReference>
<keyword evidence="2 5" id="KW-0812">Transmembrane</keyword>
<dbReference type="Proteomes" id="UP000249134">
    <property type="component" value="Chromosome 1"/>
</dbReference>
<keyword evidence="7" id="KW-0808">Transferase</keyword>
<dbReference type="GO" id="GO:0004851">
    <property type="term" value="F:uroporphyrin-III C-methyltransferase activity"/>
    <property type="evidence" value="ECO:0007669"/>
    <property type="project" value="UniProtKB-EC"/>
</dbReference>
<proteinExistence type="predicted"/>
<evidence type="ECO:0000256" key="2">
    <source>
        <dbReference type="ARBA" id="ARBA00022692"/>
    </source>
</evidence>
<feature type="transmembrane region" description="Helical" evidence="5">
    <location>
        <begin position="249"/>
        <end position="267"/>
    </location>
</feature>
<evidence type="ECO:0000256" key="3">
    <source>
        <dbReference type="ARBA" id="ARBA00022989"/>
    </source>
</evidence>
<feature type="transmembrane region" description="Helical" evidence="5">
    <location>
        <begin position="221"/>
        <end position="237"/>
    </location>
</feature>
<dbReference type="KEGG" id="blen:NCTC4824_01530"/>
<dbReference type="EC" id="2.1.1.107" evidence="7"/>
<evidence type="ECO:0000256" key="5">
    <source>
        <dbReference type="SAM" id="Phobius"/>
    </source>
</evidence>
<evidence type="ECO:0000259" key="6">
    <source>
        <dbReference type="Pfam" id="PF01578"/>
    </source>
</evidence>
<dbReference type="GO" id="GO:0032259">
    <property type="term" value="P:methylation"/>
    <property type="evidence" value="ECO:0007669"/>
    <property type="project" value="UniProtKB-KW"/>
</dbReference>
<evidence type="ECO:0000256" key="4">
    <source>
        <dbReference type="ARBA" id="ARBA00023136"/>
    </source>
</evidence>
<feature type="domain" description="Cytochrome c assembly protein" evidence="6">
    <location>
        <begin position="68"/>
        <end position="270"/>
    </location>
</feature>
<accession>A0A2X4VYB1</accession>
<dbReference type="PANTHER" id="PTHR30071">
    <property type="entry name" value="HEME EXPORTER PROTEIN C"/>
    <property type="match status" value="1"/>
</dbReference>
<comment type="subcellular location">
    <subcellularLocation>
        <location evidence="1">Membrane</location>
        <topology evidence="1">Multi-pass membrane protein</topology>
    </subcellularLocation>
</comment>
<evidence type="ECO:0000313" key="8">
    <source>
        <dbReference type="Proteomes" id="UP000249134"/>
    </source>
</evidence>